<proteinExistence type="predicted"/>
<dbReference type="InterPro" id="IPR012902">
    <property type="entry name" value="N_methyl_site"/>
</dbReference>
<feature type="transmembrane region" description="Helical" evidence="3">
    <location>
        <begin position="20"/>
        <end position="41"/>
    </location>
</feature>
<comment type="subcellular location">
    <subcellularLocation>
        <location evidence="1">Cell surface</location>
    </subcellularLocation>
</comment>
<sequence length="173" mass="18749">MKKFAKRLRSEQGFTLVELIAALTVFAMIVGLISGVTMYGFRSYHKISVQNALRDEADLIMSSIITELYTYSPERLQNISGGIELIKDGSSPRVIRVSGNEIVINGKESGAESGSPIAVQSNMAGSIITASTSDGRSCNVASLCNSGLIQIKLVLKYKGNETDRMELESQFGF</sequence>
<protein>
    <recommendedName>
        <fullName evidence="6">Prepilin-type N-terminal cleavage/methylation domain-containing protein</fullName>
    </recommendedName>
</protein>
<dbReference type="EMBL" id="MPVP01000271">
    <property type="protein sequence ID" value="OMD18349.1"/>
    <property type="molecule type" value="Genomic_DNA"/>
</dbReference>
<dbReference type="RefSeq" id="WP_076220211.1">
    <property type="nucleotide sequence ID" value="NZ_MPTJ01000011.1"/>
</dbReference>
<evidence type="ECO:0000256" key="1">
    <source>
        <dbReference type="ARBA" id="ARBA00004241"/>
    </source>
</evidence>
<keyword evidence="3" id="KW-0812">Transmembrane</keyword>
<evidence type="ECO:0000256" key="3">
    <source>
        <dbReference type="SAM" id="Phobius"/>
    </source>
</evidence>
<dbReference type="Proteomes" id="UP000187158">
    <property type="component" value="Unassembled WGS sequence"/>
</dbReference>
<dbReference type="Pfam" id="PF07963">
    <property type="entry name" value="N_methyl"/>
    <property type="match status" value="1"/>
</dbReference>
<keyword evidence="3" id="KW-1133">Transmembrane helix</keyword>
<keyword evidence="2" id="KW-0178">Competence</keyword>
<name>A0ABX3GI72_9BACL</name>
<evidence type="ECO:0000313" key="4">
    <source>
        <dbReference type="EMBL" id="OMD18349.1"/>
    </source>
</evidence>
<evidence type="ECO:0000313" key="5">
    <source>
        <dbReference type="Proteomes" id="UP000187158"/>
    </source>
</evidence>
<dbReference type="NCBIfam" id="TIGR02532">
    <property type="entry name" value="IV_pilin_GFxxxE"/>
    <property type="match status" value="1"/>
</dbReference>
<evidence type="ECO:0008006" key="6">
    <source>
        <dbReference type="Google" id="ProtNLM"/>
    </source>
</evidence>
<evidence type="ECO:0000256" key="2">
    <source>
        <dbReference type="ARBA" id="ARBA00023287"/>
    </source>
</evidence>
<comment type="caution">
    <text evidence="4">The sequence shown here is derived from an EMBL/GenBank/DDBJ whole genome shotgun (WGS) entry which is preliminary data.</text>
</comment>
<keyword evidence="5" id="KW-1185">Reference proteome</keyword>
<reference evidence="4 5" key="1">
    <citation type="submission" date="2016-11" db="EMBL/GenBank/DDBJ databases">
        <title>Paenibacillus species isolates.</title>
        <authorList>
            <person name="Beno S.M."/>
        </authorList>
    </citation>
    <scope>NUCLEOTIDE SEQUENCE [LARGE SCALE GENOMIC DNA]</scope>
    <source>
        <strain evidence="4 5">FSL H7-0433</strain>
    </source>
</reference>
<dbReference type="PROSITE" id="PS00409">
    <property type="entry name" value="PROKAR_NTER_METHYL"/>
    <property type="match status" value="1"/>
</dbReference>
<accession>A0ABX3GI72</accession>
<gene>
    <name evidence="4" type="ORF">BSO21_26755</name>
</gene>
<organism evidence="4 5">
    <name type="scientific">Paenibacillus odorifer</name>
    <dbReference type="NCBI Taxonomy" id="189426"/>
    <lineage>
        <taxon>Bacteria</taxon>
        <taxon>Bacillati</taxon>
        <taxon>Bacillota</taxon>
        <taxon>Bacilli</taxon>
        <taxon>Bacillales</taxon>
        <taxon>Paenibacillaceae</taxon>
        <taxon>Paenibacillus</taxon>
    </lineage>
</organism>
<keyword evidence="3" id="KW-0472">Membrane</keyword>